<dbReference type="STRING" id="1227077.SAMN04515668_4706"/>
<keyword evidence="2" id="KW-1185">Reference proteome</keyword>
<gene>
    <name evidence="1" type="ORF">SAMN04515668_4706</name>
</gene>
<proteinExistence type="predicted"/>
<name>A0A1I6BL42_HYMAR</name>
<evidence type="ECO:0000313" key="1">
    <source>
        <dbReference type="EMBL" id="SFQ81646.1"/>
    </source>
</evidence>
<dbReference type="AlphaFoldDB" id="A0A1I6BL42"/>
<organism evidence="1 2">
    <name type="scientific">Hymenobacter arizonensis</name>
    <name type="common">Siccationidurans arizonensis</name>
    <dbReference type="NCBI Taxonomy" id="1227077"/>
    <lineage>
        <taxon>Bacteria</taxon>
        <taxon>Pseudomonadati</taxon>
        <taxon>Bacteroidota</taxon>
        <taxon>Cytophagia</taxon>
        <taxon>Cytophagales</taxon>
        <taxon>Hymenobacteraceae</taxon>
        <taxon>Hymenobacter</taxon>
    </lineage>
</organism>
<accession>A0A1I6BL42</accession>
<dbReference type="EMBL" id="FOXS01000009">
    <property type="protein sequence ID" value="SFQ81646.1"/>
    <property type="molecule type" value="Genomic_DNA"/>
</dbReference>
<protein>
    <recommendedName>
        <fullName evidence="3">Lipocalin-like domain-containing protein</fullName>
    </recommendedName>
</protein>
<dbReference type="Proteomes" id="UP000199029">
    <property type="component" value="Unassembled WGS sequence"/>
</dbReference>
<sequence>MKHLLPLLFCLTLVACGSKKDDPKTPQARLLRTWNLQTTRDQITYPSGIRPDFDGTFTYQNASVTFAADGKITGVNTGPAIGPGTYTFDGKTLLMVVGGFKEPPAQVLELTDTKLVFVATETASNYVHVETTTATR</sequence>
<reference evidence="2" key="1">
    <citation type="submission" date="2016-10" db="EMBL/GenBank/DDBJ databases">
        <authorList>
            <person name="Varghese N."/>
            <person name="Submissions S."/>
        </authorList>
    </citation>
    <scope>NUCLEOTIDE SEQUENCE [LARGE SCALE GENOMIC DNA]</scope>
    <source>
        <strain evidence="2">OR362-8,ATCC BAA-1266,JCM 13504</strain>
    </source>
</reference>
<dbReference type="RefSeq" id="WP_092678742.1">
    <property type="nucleotide sequence ID" value="NZ_FOXS01000009.1"/>
</dbReference>
<evidence type="ECO:0000313" key="2">
    <source>
        <dbReference type="Proteomes" id="UP000199029"/>
    </source>
</evidence>
<dbReference type="OrthoDB" id="9813892at2"/>
<evidence type="ECO:0008006" key="3">
    <source>
        <dbReference type="Google" id="ProtNLM"/>
    </source>
</evidence>
<dbReference type="PROSITE" id="PS51257">
    <property type="entry name" value="PROKAR_LIPOPROTEIN"/>
    <property type="match status" value="1"/>
</dbReference>